<dbReference type="EMBL" id="NIDE01000019">
    <property type="protein sequence ID" value="OWK35167.1"/>
    <property type="molecule type" value="Genomic_DNA"/>
</dbReference>
<comment type="caution">
    <text evidence="1">The sequence shown here is derived from an EMBL/GenBank/DDBJ whole genome shotgun (WGS) entry which is preliminary data.</text>
</comment>
<dbReference type="AlphaFoldDB" id="A0A225DGG6"/>
<proteinExistence type="predicted"/>
<reference evidence="2" key="1">
    <citation type="submission" date="2017-06" db="EMBL/GenBank/DDBJ databases">
        <title>Genome analysis of Fimbriiglobus ruber SP5, the first member of the order Planctomycetales with confirmed chitinolytic capability.</title>
        <authorList>
            <person name="Ravin N.V."/>
            <person name="Rakitin A.L."/>
            <person name="Ivanova A.A."/>
            <person name="Beletsky A.V."/>
            <person name="Kulichevskaya I.S."/>
            <person name="Mardanov A.V."/>
            <person name="Dedysh S.N."/>
        </authorList>
    </citation>
    <scope>NUCLEOTIDE SEQUENCE [LARGE SCALE GENOMIC DNA]</scope>
    <source>
        <strain evidence="2">SP5</strain>
    </source>
</reference>
<dbReference type="Proteomes" id="UP000214646">
    <property type="component" value="Unassembled WGS sequence"/>
</dbReference>
<sequence length="104" mass="11049">MVENNREMAELLLITEGGLSPDEAAKANLPTLFGALGGILLTEGVDQAKTCGGCAFRLGTCANQSPSTTCDADWCSHPGEQDFMCHEDLDDQGNPIPVVQNPRE</sequence>
<evidence type="ECO:0000313" key="2">
    <source>
        <dbReference type="Proteomes" id="UP000214646"/>
    </source>
</evidence>
<organism evidence="1 2">
    <name type="scientific">Fimbriiglobus ruber</name>
    <dbReference type="NCBI Taxonomy" id="1908690"/>
    <lineage>
        <taxon>Bacteria</taxon>
        <taxon>Pseudomonadati</taxon>
        <taxon>Planctomycetota</taxon>
        <taxon>Planctomycetia</taxon>
        <taxon>Gemmatales</taxon>
        <taxon>Gemmataceae</taxon>
        <taxon>Fimbriiglobus</taxon>
    </lineage>
</organism>
<keyword evidence="2" id="KW-1185">Reference proteome</keyword>
<protein>
    <submittedName>
        <fullName evidence="1">Uncharacterized protein</fullName>
    </submittedName>
</protein>
<name>A0A225DGG6_9BACT</name>
<gene>
    <name evidence="1" type="ORF">FRUB_10009</name>
</gene>
<accession>A0A225DGG6</accession>
<evidence type="ECO:0000313" key="1">
    <source>
        <dbReference type="EMBL" id="OWK35167.1"/>
    </source>
</evidence>